<proteinExistence type="predicted"/>
<name>A0A9J5ZGH1_SOLCO</name>
<organism evidence="1 2">
    <name type="scientific">Solanum commersonii</name>
    <name type="common">Commerson's wild potato</name>
    <name type="synonym">Commerson's nightshade</name>
    <dbReference type="NCBI Taxonomy" id="4109"/>
    <lineage>
        <taxon>Eukaryota</taxon>
        <taxon>Viridiplantae</taxon>
        <taxon>Streptophyta</taxon>
        <taxon>Embryophyta</taxon>
        <taxon>Tracheophyta</taxon>
        <taxon>Spermatophyta</taxon>
        <taxon>Magnoliopsida</taxon>
        <taxon>eudicotyledons</taxon>
        <taxon>Gunneridae</taxon>
        <taxon>Pentapetalae</taxon>
        <taxon>asterids</taxon>
        <taxon>lamiids</taxon>
        <taxon>Solanales</taxon>
        <taxon>Solanaceae</taxon>
        <taxon>Solanoideae</taxon>
        <taxon>Solaneae</taxon>
        <taxon>Solanum</taxon>
    </lineage>
</organism>
<evidence type="ECO:0000313" key="1">
    <source>
        <dbReference type="EMBL" id="KAG5611525.1"/>
    </source>
</evidence>
<dbReference type="EMBL" id="JACXVP010000004">
    <property type="protein sequence ID" value="KAG5611525.1"/>
    <property type="molecule type" value="Genomic_DNA"/>
</dbReference>
<accession>A0A9J5ZGH1</accession>
<dbReference type="AlphaFoldDB" id="A0A9J5ZGH1"/>
<dbReference type="Proteomes" id="UP000824120">
    <property type="component" value="Chromosome 4"/>
</dbReference>
<sequence length="59" mass="6674">MDRAGALNDVFVMFWLCYRLMHLRFPKKSNLAILPSMLNGLPSPRFIRANGSHRAGVVS</sequence>
<protein>
    <submittedName>
        <fullName evidence="1">Uncharacterized protein</fullName>
    </submittedName>
</protein>
<gene>
    <name evidence="1" type="ORF">H5410_022806</name>
</gene>
<comment type="caution">
    <text evidence="1">The sequence shown here is derived from an EMBL/GenBank/DDBJ whole genome shotgun (WGS) entry which is preliminary data.</text>
</comment>
<evidence type="ECO:0000313" key="2">
    <source>
        <dbReference type="Proteomes" id="UP000824120"/>
    </source>
</evidence>
<keyword evidence="2" id="KW-1185">Reference proteome</keyword>
<reference evidence="1 2" key="1">
    <citation type="submission" date="2020-09" db="EMBL/GenBank/DDBJ databases">
        <title>De no assembly of potato wild relative species, Solanum commersonii.</title>
        <authorList>
            <person name="Cho K."/>
        </authorList>
    </citation>
    <scope>NUCLEOTIDE SEQUENCE [LARGE SCALE GENOMIC DNA]</scope>
    <source>
        <strain evidence="1">LZ3.2</strain>
        <tissue evidence="1">Leaf</tissue>
    </source>
</reference>